<dbReference type="OrthoDB" id="62at2759"/>
<organism evidence="3 4">
    <name type="scientific">Syncephalis pseudoplumigaleata</name>
    <dbReference type="NCBI Taxonomy" id="1712513"/>
    <lineage>
        <taxon>Eukaryota</taxon>
        <taxon>Fungi</taxon>
        <taxon>Fungi incertae sedis</taxon>
        <taxon>Zoopagomycota</taxon>
        <taxon>Zoopagomycotina</taxon>
        <taxon>Zoopagomycetes</taxon>
        <taxon>Zoopagales</taxon>
        <taxon>Piptocephalidaceae</taxon>
        <taxon>Syncephalis</taxon>
    </lineage>
</organism>
<dbReference type="AlphaFoldDB" id="A0A4P9YZJ9"/>
<dbReference type="GO" id="GO:0034657">
    <property type="term" value="C:GID complex"/>
    <property type="evidence" value="ECO:0007669"/>
    <property type="project" value="TreeGrafter"/>
</dbReference>
<dbReference type="PANTHER" id="PTHR14534:SF3">
    <property type="entry name" value="GID COMPLEX SUBUNIT 4 HOMOLOG"/>
    <property type="match status" value="1"/>
</dbReference>
<keyword evidence="4" id="KW-1185">Reference proteome</keyword>
<dbReference type="GO" id="GO:0007039">
    <property type="term" value="P:protein catabolic process in the vacuole"/>
    <property type="evidence" value="ECO:0007669"/>
    <property type="project" value="TreeGrafter"/>
</dbReference>
<dbReference type="InterPro" id="IPR018618">
    <property type="entry name" value="GID4/10-like"/>
</dbReference>
<evidence type="ECO:0000313" key="4">
    <source>
        <dbReference type="Proteomes" id="UP000278143"/>
    </source>
</evidence>
<dbReference type="GO" id="GO:0006623">
    <property type="term" value="P:protein targeting to vacuole"/>
    <property type="evidence" value="ECO:0007669"/>
    <property type="project" value="TreeGrafter"/>
</dbReference>
<feature type="compositionally biased region" description="Polar residues" evidence="2">
    <location>
        <begin position="1"/>
        <end position="12"/>
    </location>
</feature>
<protein>
    <submittedName>
        <fullName evidence="3">Vacuolar import and degradation protein-domain-containing protein</fullName>
    </submittedName>
</protein>
<dbReference type="GO" id="GO:0005773">
    <property type="term" value="C:vacuole"/>
    <property type="evidence" value="ECO:0007669"/>
    <property type="project" value="GOC"/>
</dbReference>
<sequence>MDTDGTDQQASPPATVDETNYGVLGHPRPWLDFFHTPLSPDRLGPLYPGACFQGEQRSGIHSYDVIVRIQHVDLEAATLSGYLHIHGLTTDYPELTTFFEAEIIGSRYSFLTRKWGASEEIDKRHWTKFSAFEPYKQKFNRDDFQYDFASQDHLFMRWKEHFLVPDHRVQSINGASFAGFYYICCHLSAGSITGFYFHSNSEWFQSISLHHRASQSSASYQLR</sequence>
<name>A0A4P9YZJ9_9FUNG</name>
<dbReference type="GO" id="GO:0045721">
    <property type="term" value="P:negative regulation of gluconeogenesis"/>
    <property type="evidence" value="ECO:0007669"/>
    <property type="project" value="TreeGrafter"/>
</dbReference>
<dbReference type="Pfam" id="PF09783">
    <property type="entry name" value="Vac_ImportDeg"/>
    <property type="match status" value="1"/>
</dbReference>
<dbReference type="PANTHER" id="PTHR14534">
    <property type="entry name" value="VACUOLAR IMPORT AND DEGRADATION PROTEIN 24"/>
    <property type="match status" value="1"/>
</dbReference>
<evidence type="ECO:0000256" key="2">
    <source>
        <dbReference type="SAM" id="MobiDB-lite"/>
    </source>
</evidence>
<feature type="region of interest" description="Disordered" evidence="2">
    <location>
        <begin position="1"/>
        <end position="20"/>
    </location>
</feature>
<evidence type="ECO:0000256" key="1">
    <source>
        <dbReference type="ARBA" id="ARBA00061469"/>
    </source>
</evidence>
<dbReference type="EMBL" id="KZ990009">
    <property type="protein sequence ID" value="RKP24841.1"/>
    <property type="molecule type" value="Genomic_DNA"/>
</dbReference>
<proteinExistence type="inferred from homology"/>
<comment type="similarity">
    <text evidence="1">Belongs to the GID4/VID24 family.</text>
</comment>
<dbReference type="Proteomes" id="UP000278143">
    <property type="component" value="Unassembled WGS sequence"/>
</dbReference>
<reference evidence="4" key="1">
    <citation type="journal article" date="2018" name="Nat. Microbiol.">
        <title>Leveraging single-cell genomics to expand the fungal tree of life.</title>
        <authorList>
            <person name="Ahrendt S.R."/>
            <person name="Quandt C.A."/>
            <person name="Ciobanu D."/>
            <person name="Clum A."/>
            <person name="Salamov A."/>
            <person name="Andreopoulos B."/>
            <person name="Cheng J.F."/>
            <person name="Woyke T."/>
            <person name="Pelin A."/>
            <person name="Henrissat B."/>
            <person name="Reynolds N.K."/>
            <person name="Benny G.L."/>
            <person name="Smith M.E."/>
            <person name="James T.Y."/>
            <person name="Grigoriev I.V."/>
        </authorList>
    </citation>
    <scope>NUCLEOTIDE SEQUENCE [LARGE SCALE GENOMIC DNA]</scope>
    <source>
        <strain evidence="4">Benny S71-1</strain>
    </source>
</reference>
<gene>
    <name evidence="3" type="ORF">SYNPS1DRAFT_16557</name>
</gene>
<dbReference type="GO" id="GO:0043161">
    <property type="term" value="P:proteasome-mediated ubiquitin-dependent protein catabolic process"/>
    <property type="evidence" value="ECO:0007669"/>
    <property type="project" value="TreeGrafter"/>
</dbReference>
<evidence type="ECO:0000313" key="3">
    <source>
        <dbReference type="EMBL" id="RKP24841.1"/>
    </source>
</evidence>
<accession>A0A4P9YZJ9</accession>